<dbReference type="EMBL" id="BLIV01000001">
    <property type="protein sequence ID" value="GFE48903.1"/>
    <property type="molecule type" value="Genomic_DNA"/>
</dbReference>
<feature type="compositionally biased region" description="Basic residues" evidence="1">
    <location>
        <begin position="176"/>
        <end position="195"/>
    </location>
</feature>
<evidence type="ECO:0000256" key="1">
    <source>
        <dbReference type="SAM" id="MobiDB-lite"/>
    </source>
</evidence>
<feature type="region of interest" description="Disordered" evidence="1">
    <location>
        <begin position="165"/>
        <end position="195"/>
    </location>
</feature>
<proteinExistence type="predicted"/>
<evidence type="ECO:0000313" key="2">
    <source>
        <dbReference type="EMBL" id="GFE48903.1"/>
    </source>
</evidence>
<name>A0A640VKS4_9RHOB</name>
<sequence length="195" mass="20621">MPHDHDHGSTPSSPFEELMKLQSAFQQSLSQATMQYLRQLQGIVGPVTPGTVVQQVEGTGVTLKLRPGGQAKALVNVENRQRVHSMVTPMITPLVSDTGATWFAQTAFTPPTALLATDEVLDFALVLEAPKDMPVGVYRGAVLIYGCSDGVVPLEVTVAKQAAKRKAAPAAAKAKTAAKKAPARKPAARKPTKAS</sequence>
<gene>
    <name evidence="2" type="ORF">So717_06560</name>
</gene>
<dbReference type="AlphaFoldDB" id="A0A640VKS4"/>
<accession>A0A640VKS4</accession>
<dbReference type="RefSeq" id="WP_202981888.1">
    <property type="nucleotide sequence ID" value="NZ_BLIV01000001.1"/>
</dbReference>
<reference evidence="2 3" key="1">
    <citation type="submission" date="2019-12" db="EMBL/GenBank/DDBJ databases">
        <title>Roseobacter cerasinus sp. nov., isolated from seawater around aquaculture.</title>
        <authorList>
            <person name="Muramatsu S."/>
            <person name="Takabe Y."/>
            <person name="Mori K."/>
            <person name="Takaichi S."/>
            <person name="Hanada S."/>
        </authorList>
    </citation>
    <scope>NUCLEOTIDE SEQUENCE [LARGE SCALE GENOMIC DNA]</scope>
    <source>
        <strain evidence="2 3">AI77</strain>
    </source>
</reference>
<protein>
    <submittedName>
        <fullName evidence="2">Uncharacterized protein</fullName>
    </submittedName>
</protein>
<dbReference type="Proteomes" id="UP000436522">
    <property type="component" value="Unassembled WGS sequence"/>
</dbReference>
<organism evidence="2 3">
    <name type="scientific">Roseobacter cerasinus</name>
    <dbReference type="NCBI Taxonomy" id="2602289"/>
    <lineage>
        <taxon>Bacteria</taxon>
        <taxon>Pseudomonadati</taxon>
        <taxon>Pseudomonadota</taxon>
        <taxon>Alphaproteobacteria</taxon>
        <taxon>Rhodobacterales</taxon>
        <taxon>Roseobacteraceae</taxon>
        <taxon>Roseobacter</taxon>
    </lineage>
</organism>
<comment type="caution">
    <text evidence="2">The sequence shown here is derived from an EMBL/GenBank/DDBJ whole genome shotgun (WGS) entry which is preliminary data.</text>
</comment>
<keyword evidence="3" id="KW-1185">Reference proteome</keyword>
<evidence type="ECO:0000313" key="3">
    <source>
        <dbReference type="Proteomes" id="UP000436522"/>
    </source>
</evidence>